<organism evidence="6 12">
    <name type="scientific">Rotaria socialis</name>
    <dbReference type="NCBI Taxonomy" id="392032"/>
    <lineage>
        <taxon>Eukaryota</taxon>
        <taxon>Metazoa</taxon>
        <taxon>Spiralia</taxon>
        <taxon>Gnathifera</taxon>
        <taxon>Rotifera</taxon>
        <taxon>Eurotatoria</taxon>
        <taxon>Bdelloidea</taxon>
        <taxon>Philodinida</taxon>
        <taxon>Philodinidae</taxon>
        <taxon>Rotaria</taxon>
    </lineage>
</organism>
<dbReference type="Proteomes" id="UP000663825">
    <property type="component" value="Unassembled WGS sequence"/>
</dbReference>
<evidence type="ECO:0000256" key="2">
    <source>
        <dbReference type="SAM" id="SignalP"/>
    </source>
</evidence>
<dbReference type="Proteomes" id="UP000663833">
    <property type="component" value="Unassembled WGS sequence"/>
</dbReference>
<keyword evidence="1" id="KW-0812">Transmembrane</keyword>
<evidence type="ECO:0000313" key="6">
    <source>
        <dbReference type="EMBL" id="CAF3481841.1"/>
    </source>
</evidence>
<dbReference type="EMBL" id="CAJOBP010001934">
    <property type="protein sequence ID" value="CAF4322647.1"/>
    <property type="molecule type" value="Genomic_DNA"/>
</dbReference>
<accession>A0A818G1Q6</accession>
<keyword evidence="13" id="KW-1185">Reference proteome</keyword>
<reference evidence="6" key="1">
    <citation type="submission" date="2021-02" db="EMBL/GenBank/DDBJ databases">
        <authorList>
            <person name="Nowell W R."/>
        </authorList>
    </citation>
    <scope>NUCLEOTIDE SEQUENCE</scope>
</reference>
<dbReference type="Proteomes" id="UP000663848">
    <property type="component" value="Unassembled WGS sequence"/>
</dbReference>
<dbReference type="InterPro" id="IPR009011">
    <property type="entry name" value="Man6P_isomerase_rcpt-bd_dom_sf"/>
</dbReference>
<dbReference type="EMBL" id="CAJOBQ010001498">
    <property type="protein sequence ID" value="CAF4492178.1"/>
    <property type="molecule type" value="Genomic_DNA"/>
</dbReference>
<dbReference type="Gene3D" id="2.70.130.10">
    <property type="entry name" value="Mannose-6-phosphate receptor binding domain"/>
    <property type="match status" value="1"/>
</dbReference>
<dbReference type="EMBL" id="CAJNYU010001391">
    <property type="protein sequence ID" value="CAF3431773.1"/>
    <property type="molecule type" value="Genomic_DNA"/>
</dbReference>
<sequence>MFISLFNSYICYLFILVIQTVLTDPICVYDIGDGLKFDLRTLGFAHGKGPKYDRISSINPTTKTFSWNGCYSYSKSDHGNCTNAAACYTDSISNMSIVIATQDLFQFQYAYGLSILTYQSSNIDLTVFLICRDDDEDTTTSYQYDTTTYSLHIQSRCCCPGICSYSNHTISPVIILIIIIITSLFGYIFGSIIFLRYNHNLTNLNRFSCFHFLSYRRNPDSITDYQNI</sequence>
<evidence type="ECO:0000313" key="4">
    <source>
        <dbReference type="EMBL" id="CAF3312933.1"/>
    </source>
</evidence>
<dbReference type="OrthoDB" id="10046452at2759"/>
<dbReference type="EMBL" id="CAJOBR010003881">
    <property type="protein sequence ID" value="CAF4756197.1"/>
    <property type="molecule type" value="Genomic_DNA"/>
</dbReference>
<feature type="signal peptide" evidence="2">
    <location>
        <begin position="1"/>
        <end position="23"/>
    </location>
</feature>
<evidence type="ECO:0000313" key="3">
    <source>
        <dbReference type="EMBL" id="CAF3311162.1"/>
    </source>
</evidence>
<feature type="chain" id="PRO_5036233081" evidence="2">
    <location>
        <begin position="24"/>
        <end position="228"/>
    </location>
</feature>
<dbReference type="SUPFAM" id="SSF50911">
    <property type="entry name" value="Mannose 6-phosphate receptor domain"/>
    <property type="match status" value="1"/>
</dbReference>
<name>A0A818G1Q6_9BILA</name>
<keyword evidence="1" id="KW-0472">Membrane</keyword>
<dbReference type="EMBL" id="CAJOBO010001361">
    <property type="protein sequence ID" value="CAF4369645.1"/>
    <property type="molecule type" value="Genomic_DNA"/>
</dbReference>
<dbReference type="Proteomes" id="UP000663838">
    <property type="component" value="Unassembled WGS sequence"/>
</dbReference>
<dbReference type="Proteomes" id="UP000663851">
    <property type="component" value="Unassembled WGS sequence"/>
</dbReference>
<protein>
    <submittedName>
        <fullName evidence="6">Uncharacterized protein</fullName>
    </submittedName>
</protein>
<evidence type="ECO:0000256" key="1">
    <source>
        <dbReference type="SAM" id="Phobius"/>
    </source>
</evidence>
<dbReference type="EMBL" id="CAJNXB010003367">
    <property type="protein sequence ID" value="CAF3311162.1"/>
    <property type="molecule type" value="Genomic_DNA"/>
</dbReference>
<dbReference type="Proteomes" id="UP000663873">
    <property type="component" value="Unassembled WGS sequence"/>
</dbReference>
<dbReference type="EMBL" id="CAJNYD010001049">
    <property type="protein sequence ID" value="CAF3312933.1"/>
    <property type="molecule type" value="Genomic_DNA"/>
</dbReference>
<evidence type="ECO:0000313" key="11">
    <source>
        <dbReference type="EMBL" id="CAF4756197.1"/>
    </source>
</evidence>
<evidence type="ECO:0000313" key="10">
    <source>
        <dbReference type="EMBL" id="CAF4737191.1"/>
    </source>
</evidence>
<feature type="transmembrane region" description="Helical" evidence="1">
    <location>
        <begin position="173"/>
        <end position="197"/>
    </location>
</feature>
<dbReference type="EMBL" id="CAJNYV010002461">
    <property type="protein sequence ID" value="CAF3481841.1"/>
    <property type="molecule type" value="Genomic_DNA"/>
</dbReference>
<evidence type="ECO:0000313" key="12">
    <source>
        <dbReference type="Proteomes" id="UP000663865"/>
    </source>
</evidence>
<keyword evidence="2" id="KW-0732">Signal</keyword>
<evidence type="ECO:0000313" key="9">
    <source>
        <dbReference type="EMBL" id="CAF4492178.1"/>
    </source>
</evidence>
<evidence type="ECO:0000313" key="7">
    <source>
        <dbReference type="EMBL" id="CAF4322647.1"/>
    </source>
</evidence>
<evidence type="ECO:0000313" key="13">
    <source>
        <dbReference type="Proteomes" id="UP000663873"/>
    </source>
</evidence>
<dbReference type="AlphaFoldDB" id="A0A818G1Q6"/>
<dbReference type="Proteomes" id="UP000663862">
    <property type="component" value="Unassembled WGS sequence"/>
</dbReference>
<evidence type="ECO:0000313" key="5">
    <source>
        <dbReference type="EMBL" id="CAF3431773.1"/>
    </source>
</evidence>
<proteinExistence type="predicted"/>
<dbReference type="Proteomes" id="UP000663865">
    <property type="component" value="Unassembled WGS sequence"/>
</dbReference>
<dbReference type="EMBL" id="CAJOBS010001506">
    <property type="protein sequence ID" value="CAF4737191.1"/>
    <property type="molecule type" value="Genomic_DNA"/>
</dbReference>
<evidence type="ECO:0000313" key="8">
    <source>
        <dbReference type="EMBL" id="CAF4369645.1"/>
    </source>
</evidence>
<gene>
    <name evidence="5" type="ORF">FME351_LOCUS11876</name>
    <name evidence="8" type="ORF">HFQ381_LOCUS17965</name>
    <name evidence="6" type="ORF">KIK155_LOCUS14556</name>
    <name evidence="4" type="ORF">LUA448_LOCUS9168</name>
    <name evidence="11" type="ORF">QYT958_LOCUS21332</name>
    <name evidence="3" type="ORF">TIS948_LOCUS19296</name>
    <name evidence="10" type="ORF">TOA249_LOCUS19364</name>
    <name evidence="9" type="ORF">TSG867_LOCUS20409</name>
    <name evidence="7" type="ORF">UJA718_LOCUS13974</name>
</gene>
<keyword evidence="1" id="KW-1133">Transmembrane helix</keyword>
<comment type="caution">
    <text evidence="6">The sequence shown here is derived from an EMBL/GenBank/DDBJ whole genome shotgun (WGS) entry which is preliminary data.</text>
</comment>
<dbReference type="Proteomes" id="UP000663869">
    <property type="component" value="Unassembled WGS sequence"/>
</dbReference>